<reference evidence="1 2" key="1">
    <citation type="submission" date="2016-10" db="EMBL/GenBank/DDBJ databases">
        <authorList>
            <person name="Varghese N."/>
            <person name="Submissions S."/>
        </authorList>
    </citation>
    <scope>NUCLEOTIDE SEQUENCE [LARGE SCALE GENOMIC DNA]</scope>
    <source>
        <strain evidence="1 2">DSM 14526</strain>
    </source>
</reference>
<dbReference type="Proteomes" id="UP000199042">
    <property type="component" value="Unassembled WGS sequence"/>
</dbReference>
<gene>
    <name evidence="1" type="ORF">SAMN04488525_101819</name>
</gene>
<protein>
    <recommendedName>
        <fullName evidence="3">Phage protein</fullName>
    </recommendedName>
</protein>
<evidence type="ECO:0000313" key="2">
    <source>
        <dbReference type="Proteomes" id="UP000199042"/>
    </source>
</evidence>
<evidence type="ECO:0000313" key="1">
    <source>
        <dbReference type="EMBL" id="SDZ99597.1"/>
    </source>
</evidence>
<proteinExistence type="predicted"/>
<name>A0AB37ZXQ2_9LACT</name>
<accession>A0AB37ZXQ2</accession>
<evidence type="ECO:0008006" key="3">
    <source>
        <dbReference type="Google" id="ProtNLM"/>
    </source>
</evidence>
<dbReference type="AlphaFoldDB" id="A0AB37ZXQ2"/>
<comment type="caution">
    <text evidence="1">The sequence shown here is derived from an EMBL/GenBank/DDBJ whole genome shotgun (WGS) entry which is preliminary data.</text>
</comment>
<sequence length="127" mass="14730">MMDALKRISEALSSDPLIAAKVETRIKYYVYPDTADVTKPYVVIDPLRPPVPDDYADNDWMTETHLIQIDVWAKTRADKDLLGNRIQLVMKMAGFYQSGSGVDEYDKDVQIYRDGRRYLGKFYRDDL</sequence>
<dbReference type="EMBL" id="FNQH01000001">
    <property type="protein sequence ID" value="SDZ99597.1"/>
    <property type="molecule type" value="Genomic_DNA"/>
</dbReference>
<organism evidence="1 2">
    <name type="scientific">Trichococcus collinsii</name>
    <dbReference type="NCBI Taxonomy" id="157076"/>
    <lineage>
        <taxon>Bacteria</taxon>
        <taxon>Bacillati</taxon>
        <taxon>Bacillota</taxon>
        <taxon>Bacilli</taxon>
        <taxon>Lactobacillales</taxon>
        <taxon>Carnobacteriaceae</taxon>
        <taxon>Trichococcus</taxon>
    </lineage>
</organism>
<keyword evidence="2" id="KW-1185">Reference proteome</keyword>